<evidence type="ECO:0000256" key="1">
    <source>
        <dbReference type="ARBA" id="ARBA00004880"/>
    </source>
</evidence>
<dbReference type="EMBL" id="MG264610">
    <property type="protein sequence ID" value="AUG32021.1"/>
    <property type="molecule type" value="Genomic_DNA"/>
</dbReference>
<name>A0A2H4ZND4_9EUKA</name>
<dbReference type="GO" id="GO:0044205">
    <property type="term" value="P:'de novo' UMP biosynthetic process"/>
    <property type="evidence" value="ECO:0007669"/>
    <property type="project" value="UniProtKB-UniPathway"/>
</dbReference>
<dbReference type="EC" id="3.5.2.3" evidence="3"/>
<geneLocation type="plastid" evidence="9"/>
<keyword evidence="4" id="KW-0479">Metal-binding</keyword>
<feature type="domain" description="Amidohydrolase-related" evidence="8">
    <location>
        <begin position="13"/>
        <end position="323"/>
    </location>
</feature>
<evidence type="ECO:0000256" key="7">
    <source>
        <dbReference type="ARBA" id="ARBA00022975"/>
    </source>
</evidence>
<dbReference type="PROSITE" id="PS00482">
    <property type="entry name" value="DIHYDROOROTASE_1"/>
    <property type="match status" value="1"/>
</dbReference>
<evidence type="ECO:0000256" key="2">
    <source>
        <dbReference type="ARBA" id="ARBA00005631"/>
    </source>
</evidence>
<dbReference type="PROSITE" id="PS00483">
    <property type="entry name" value="DIHYDROOROTASE_2"/>
    <property type="match status" value="1"/>
</dbReference>
<comment type="similarity">
    <text evidence="2">Belongs to the metallo-dependent hydrolases superfamily. DHOase family. Class II DHOase subfamily.</text>
</comment>
<organism evidence="9">
    <name type="scientific">Paulinella longichromatophora</name>
    <dbReference type="NCBI Taxonomy" id="1708747"/>
    <lineage>
        <taxon>Eukaryota</taxon>
        <taxon>Sar</taxon>
        <taxon>Rhizaria</taxon>
        <taxon>Cercozoa</taxon>
        <taxon>Imbricatea</taxon>
        <taxon>Silicofilosea</taxon>
        <taxon>Euglyphida</taxon>
        <taxon>Paulinellidae</taxon>
        <taxon>Paulinella</taxon>
    </lineage>
</organism>
<dbReference type="Gene3D" id="3.20.20.140">
    <property type="entry name" value="Metal-dependent hydrolases"/>
    <property type="match status" value="1"/>
</dbReference>
<evidence type="ECO:0000313" key="9">
    <source>
        <dbReference type="EMBL" id="AUG32021.1"/>
    </source>
</evidence>
<keyword evidence="7" id="KW-0665">Pyrimidine biosynthesis</keyword>
<keyword evidence="9" id="KW-0934">Plastid</keyword>
<dbReference type="CDD" id="cd01294">
    <property type="entry name" value="DHOase"/>
    <property type="match status" value="1"/>
</dbReference>
<comment type="pathway">
    <text evidence="1">Pyrimidine metabolism; UMP biosynthesis via de novo pathway; (S)-dihydroorotate from bicarbonate: step 3/3.</text>
</comment>
<dbReference type="InterPro" id="IPR002195">
    <property type="entry name" value="Dihydroorotase_CS"/>
</dbReference>
<dbReference type="GO" id="GO:0046872">
    <property type="term" value="F:metal ion binding"/>
    <property type="evidence" value="ECO:0007669"/>
    <property type="project" value="UniProtKB-KW"/>
</dbReference>
<dbReference type="GO" id="GO:0005829">
    <property type="term" value="C:cytosol"/>
    <property type="evidence" value="ECO:0007669"/>
    <property type="project" value="TreeGrafter"/>
</dbReference>
<dbReference type="SUPFAM" id="SSF51556">
    <property type="entry name" value="Metallo-dependent hydrolases"/>
    <property type="match status" value="1"/>
</dbReference>
<dbReference type="AlphaFoldDB" id="A0A2H4ZND4"/>
<accession>A0A2H4ZND4</accession>
<dbReference type="Pfam" id="PF01979">
    <property type="entry name" value="Amidohydro_1"/>
    <property type="match status" value="1"/>
</dbReference>
<gene>
    <name evidence="9" type="primary">pyrC</name>
    <name evidence="9" type="ORF">PLO_003</name>
</gene>
<dbReference type="PIRSF" id="PIRSF001237">
    <property type="entry name" value="DHOdimr"/>
    <property type="match status" value="1"/>
</dbReference>
<dbReference type="InterPro" id="IPR004721">
    <property type="entry name" value="DHOdimr"/>
</dbReference>
<protein>
    <recommendedName>
        <fullName evidence="3">dihydroorotase</fullName>
        <ecNumber evidence="3">3.5.2.3</ecNumber>
    </recommendedName>
</protein>
<dbReference type="PANTHER" id="PTHR43137:SF1">
    <property type="entry name" value="DIHYDROOROTASE"/>
    <property type="match status" value="1"/>
</dbReference>
<evidence type="ECO:0000256" key="4">
    <source>
        <dbReference type="ARBA" id="ARBA00022723"/>
    </source>
</evidence>
<dbReference type="UniPathway" id="UPA00070">
    <property type="reaction ID" value="UER00117"/>
</dbReference>
<dbReference type="InterPro" id="IPR032466">
    <property type="entry name" value="Metal_Hydrolase"/>
</dbReference>
<dbReference type="GO" id="GO:0004151">
    <property type="term" value="F:dihydroorotase activity"/>
    <property type="evidence" value="ECO:0007669"/>
    <property type="project" value="UniProtKB-EC"/>
</dbReference>
<proteinExistence type="inferred from homology"/>
<dbReference type="GO" id="GO:0006207">
    <property type="term" value="P:'de novo' pyrimidine nucleobase biosynthetic process"/>
    <property type="evidence" value="ECO:0007669"/>
    <property type="project" value="TreeGrafter"/>
</dbReference>
<reference evidence="9" key="1">
    <citation type="submission" date="2017-10" db="EMBL/GenBank/DDBJ databases">
        <title>Paulinella longichromatophora chromatophore genome.</title>
        <authorList>
            <person name="Lhee D."/>
            <person name="Yoon H.S."/>
        </authorList>
    </citation>
    <scope>NUCLEOTIDE SEQUENCE</scope>
</reference>
<dbReference type="InterPro" id="IPR006680">
    <property type="entry name" value="Amidohydro-rel"/>
</dbReference>
<dbReference type="PANTHER" id="PTHR43137">
    <property type="entry name" value="DIHYDROOROTASE"/>
    <property type="match status" value="1"/>
</dbReference>
<keyword evidence="5" id="KW-0378">Hydrolase</keyword>
<evidence type="ECO:0000259" key="8">
    <source>
        <dbReference type="Pfam" id="PF01979"/>
    </source>
</evidence>
<dbReference type="HAMAP" id="MF_00219">
    <property type="entry name" value="PyrC_classII"/>
    <property type="match status" value="1"/>
</dbReference>
<keyword evidence="6" id="KW-0862">Zinc</keyword>
<sequence length="361" mass="40819">MSALSFTLRQPDDWHVHLRDGSVLAAVGPFTARVFGRAIVMPNLKNPITTVKAAINYRQRIQNLCKRIKANNTLALENKFRPLMTVYLTEDLNHDELVQGYNEGIFTAAKFYPANATTNSAFGIRDITAVNHLLETMEEIGMPLLVHGEVIDPEVDIFDREKVFIEKYLTSIHKNFQGLKIVLEHITTIDAVNFIESTGSQLAATITPHHLQLNRNAMFHGGFRSDFYCLPVLKREQHRLALRRAATSGNPKFFLGTDSAPHIRRGKETSCGCAGIFNASHAIESYTQIFEEEGKLNLFEGFASIYGPRFYGLPLNKDSITLEKKKQKVPEYIHWTGINNEKVTIIPLHAGQNLEWKVKQE</sequence>
<dbReference type="NCBIfam" id="TIGR00856">
    <property type="entry name" value="pyrC_dimer"/>
    <property type="match status" value="1"/>
</dbReference>
<evidence type="ECO:0000256" key="6">
    <source>
        <dbReference type="ARBA" id="ARBA00022833"/>
    </source>
</evidence>
<evidence type="ECO:0000256" key="5">
    <source>
        <dbReference type="ARBA" id="ARBA00022801"/>
    </source>
</evidence>
<evidence type="ECO:0000256" key="3">
    <source>
        <dbReference type="ARBA" id="ARBA00012860"/>
    </source>
</evidence>